<name>W1P8X8_AMBTC</name>
<dbReference type="HOGENOM" id="CLU_1867902_0_0_1"/>
<organism evidence="1 2">
    <name type="scientific">Amborella trichopoda</name>
    <dbReference type="NCBI Taxonomy" id="13333"/>
    <lineage>
        <taxon>Eukaryota</taxon>
        <taxon>Viridiplantae</taxon>
        <taxon>Streptophyta</taxon>
        <taxon>Embryophyta</taxon>
        <taxon>Tracheophyta</taxon>
        <taxon>Spermatophyta</taxon>
        <taxon>Magnoliopsida</taxon>
        <taxon>Amborellales</taxon>
        <taxon>Amborellaceae</taxon>
        <taxon>Amborella</taxon>
    </lineage>
</organism>
<evidence type="ECO:0000313" key="2">
    <source>
        <dbReference type="Proteomes" id="UP000017836"/>
    </source>
</evidence>
<dbReference type="EMBL" id="KI394278">
    <property type="protein sequence ID" value="ERN04378.1"/>
    <property type="molecule type" value="Genomic_DNA"/>
</dbReference>
<gene>
    <name evidence="1" type="ORF">AMTR_s00147p00084510</name>
</gene>
<reference evidence="2" key="1">
    <citation type="journal article" date="2013" name="Science">
        <title>The Amborella genome and the evolution of flowering plants.</title>
        <authorList>
            <consortium name="Amborella Genome Project"/>
        </authorList>
    </citation>
    <scope>NUCLEOTIDE SEQUENCE [LARGE SCALE GENOMIC DNA]</scope>
</reference>
<dbReference type="Gramene" id="ERN04378">
    <property type="protein sequence ID" value="ERN04378"/>
    <property type="gene ID" value="AMTR_s00147p00084510"/>
</dbReference>
<evidence type="ECO:0000313" key="1">
    <source>
        <dbReference type="EMBL" id="ERN04378.1"/>
    </source>
</evidence>
<keyword evidence="2" id="KW-1185">Reference proteome</keyword>
<proteinExistence type="predicted"/>
<sequence>MVTSQRKCSWITLSIQGVHITNNMFVLPLGGREVVLGAQWHQTLGPIIWDFSKMIMQFEEDRDAHVLKDAGCGPKLLTSHKMEMLLHQERVGIMTQYCAKNTHQRSSSRAPDLQQILAIFADVFDNPIELPLSQTHD</sequence>
<protein>
    <submittedName>
        <fullName evidence="1">Uncharacterized protein</fullName>
    </submittedName>
</protein>
<dbReference type="AlphaFoldDB" id="W1P8X8"/>
<dbReference type="Proteomes" id="UP000017836">
    <property type="component" value="Unassembled WGS sequence"/>
</dbReference>
<accession>W1P8X8</accession>